<proteinExistence type="predicted"/>
<accession>A0A4U6U4N5</accession>
<reference evidence="2" key="1">
    <citation type="submission" date="2019-03" db="EMBL/GenBank/DDBJ databases">
        <title>WGS assembly of Setaria viridis.</title>
        <authorList>
            <person name="Huang P."/>
            <person name="Jenkins J."/>
            <person name="Grimwood J."/>
            <person name="Barry K."/>
            <person name="Healey A."/>
            <person name="Mamidi S."/>
            <person name="Sreedasyam A."/>
            <person name="Shu S."/>
            <person name="Feldman M."/>
            <person name="Wu J."/>
            <person name="Yu Y."/>
            <person name="Chen C."/>
            <person name="Johnson J."/>
            <person name="Rokhsar D."/>
            <person name="Baxter I."/>
            <person name="Schmutz J."/>
            <person name="Brutnell T."/>
            <person name="Kellogg E."/>
        </authorList>
    </citation>
    <scope>NUCLEOTIDE SEQUENCE [LARGE SCALE GENOMIC DNA]</scope>
</reference>
<gene>
    <name evidence="2" type="ORF">SEVIR_6G085250v2</name>
</gene>
<sequence>MGHSNCIVVFGGLLQAILTTGQSPPPRPLRVVRRRGECYETVCLTDTSMYSVISSTEEED</sequence>
<feature type="signal peptide" evidence="1">
    <location>
        <begin position="1"/>
        <end position="21"/>
    </location>
</feature>
<name>A0A4U6U4N5_SETVI</name>
<organism evidence="2 3">
    <name type="scientific">Setaria viridis</name>
    <name type="common">Green bristlegrass</name>
    <name type="synonym">Setaria italica subsp. viridis</name>
    <dbReference type="NCBI Taxonomy" id="4556"/>
    <lineage>
        <taxon>Eukaryota</taxon>
        <taxon>Viridiplantae</taxon>
        <taxon>Streptophyta</taxon>
        <taxon>Embryophyta</taxon>
        <taxon>Tracheophyta</taxon>
        <taxon>Spermatophyta</taxon>
        <taxon>Magnoliopsida</taxon>
        <taxon>Liliopsida</taxon>
        <taxon>Poales</taxon>
        <taxon>Poaceae</taxon>
        <taxon>PACMAD clade</taxon>
        <taxon>Panicoideae</taxon>
        <taxon>Panicodae</taxon>
        <taxon>Paniceae</taxon>
        <taxon>Cenchrinae</taxon>
        <taxon>Setaria</taxon>
    </lineage>
</organism>
<evidence type="ECO:0000313" key="3">
    <source>
        <dbReference type="Proteomes" id="UP000298652"/>
    </source>
</evidence>
<protein>
    <submittedName>
        <fullName evidence="2">Uncharacterized protein</fullName>
    </submittedName>
</protein>
<dbReference type="AlphaFoldDB" id="A0A4U6U4N5"/>
<keyword evidence="1" id="KW-0732">Signal</keyword>
<evidence type="ECO:0000256" key="1">
    <source>
        <dbReference type="SAM" id="SignalP"/>
    </source>
</evidence>
<feature type="chain" id="PRO_5020903183" evidence="1">
    <location>
        <begin position="22"/>
        <end position="60"/>
    </location>
</feature>
<dbReference type="Proteomes" id="UP000298652">
    <property type="component" value="Chromosome 6"/>
</dbReference>
<evidence type="ECO:0000313" key="2">
    <source>
        <dbReference type="EMBL" id="TKW09295.1"/>
    </source>
</evidence>
<dbReference type="Gramene" id="TKW09295">
    <property type="protein sequence ID" value="TKW09295"/>
    <property type="gene ID" value="SEVIR_6G085250v2"/>
</dbReference>
<keyword evidence="3" id="KW-1185">Reference proteome</keyword>
<dbReference type="EMBL" id="CM016557">
    <property type="protein sequence ID" value="TKW09295.1"/>
    <property type="molecule type" value="Genomic_DNA"/>
</dbReference>